<evidence type="ECO:0000259" key="8">
    <source>
        <dbReference type="Pfam" id="PF00884"/>
    </source>
</evidence>
<feature type="signal peptide" evidence="7">
    <location>
        <begin position="1"/>
        <end position="20"/>
    </location>
</feature>
<evidence type="ECO:0000256" key="2">
    <source>
        <dbReference type="ARBA" id="ARBA00008779"/>
    </source>
</evidence>
<evidence type="ECO:0000256" key="6">
    <source>
        <dbReference type="ARBA" id="ARBA00023180"/>
    </source>
</evidence>
<organism evidence="9 10">
    <name type="scientific">Trichonephila clavata</name>
    <name type="common">Joro spider</name>
    <name type="synonym">Nephila clavata</name>
    <dbReference type="NCBI Taxonomy" id="2740835"/>
    <lineage>
        <taxon>Eukaryota</taxon>
        <taxon>Metazoa</taxon>
        <taxon>Ecdysozoa</taxon>
        <taxon>Arthropoda</taxon>
        <taxon>Chelicerata</taxon>
        <taxon>Arachnida</taxon>
        <taxon>Araneae</taxon>
        <taxon>Araneomorphae</taxon>
        <taxon>Entelegynae</taxon>
        <taxon>Araneoidea</taxon>
        <taxon>Nephilidae</taxon>
        <taxon>Trichonephila</taxon>
    </lineage>
</organism>
<dbReference type="Pfam" id="PF00884">
    <property type="entry name" value="Sulfatase"/>
    <property type="match status" value="2"/>
</dbReference>
<keyword evidence="4" id="KW-0378">Hydrolase</keyword>
<dbReference type="InterPro" id="IPR024607">
    <property type="entry name" value="Sulfatase_CS"/>
</dbReference>
<evidence type="ECO:0000256" key="3">
    <source>
        <dbReference type="ARBA" id="ARBA00022723"/>
    </source>
</evidence>
<sequence>MSMYLLQFFIIYAISKTTFGKPNIIILVADDLGFNDVSMHGSTQIPTPNLDALAQNGVLLNNYYVCPVCSPSRGALMTGLYPIHTGLQRGAIPSSQPYGLPLKHIIMPQWFKELNYATHAVGKIFVLKQAASLFKYLIGTQHDVIFVDQPWGLPLTHTLLPQHLRKLGYATHAVGKWHLGFFRKEYTPVYRGFDSHYGYWGGKEDYYDHTQQMGELWGLDFHQNMKPVTDGLGKYSTFLFADKAVNIIKNHNTSKPLFLYVAYQAVHSANLYAPLQAPLKYVKRFRRIKDKNRRLFAAMVAAMDDSVYNIMIALKNKKMHQNSIIIFTTDNGGPAAGFNDNAASNWPLRGVKATLWEGGVRGLSFIWSHLIKYPARVSMDLMHITDWLPTLYTAAGGDVSSLGKLDGYNMWDTLSLKKPSPRSEVLLNIDPINRVSALRVGNFKLIQGTVYNGKWDGWYGPSGRENKSIHEIFAFQLPGSEIVCKPKPTDASSNCKPAEKPCLFDVMEDPCEYYNLADDHPEIVKMMLNKLSKYNSTAVPPGNKPMDPRSNPKYHNYQWTNWMDYVEKTNDM</sequence>
<keyword evidence="3" id="KW-0479">Metal-binding</keyword>
<dbReference type="AlphaFoldDB" id="A0A8X6J0H9"/>
<dbReference type="Proteomes" id="UP000887116">
    <property type="component" value="Unassembled WGS sequence"/>
</dbReference>
<reference evidence="9" key="1">
    <citation type="submission" date="2020-07" db="EMBL/GenBank/DDBJ databases">
        <title>Multicomponent nature underlies the extraordinary mechanical properties of spider dragline silk.</title>
        <authorList>
            <person name="Kono N."/>
            <person name="Nakamura H."/>
            <person name="Mori M."/>
            <person name="Yoshida Y."/>
            <person name="Ohtoshi R."/>
            <person name="Malay A.D."/>
            <person name="Moran D.A.P."/>
            <person name="Tomita M."/>
            <person name="Numata K."/>
            <person name="Arakawa K."/>
        </authorList>
    </citation>
    <scope>NUCLEOTIDE SEQUENCE</scope>
</reference>
<keyword evidence="6" id="KW-0325">Glycoprotein</keyword>
<dbReference type="InterPro" id="IPR017850">
    <property type="entry name" value="Alkaline_phosphatase_core_sf"/>
</dbReference>
<dbReference type="CDD" id="cd16029">
    <property type="entry name" value="4-S"/>
    <property type="match status" value="1"/>
</dbReference>
<proteinExistence type="inferred from homology"/>
<evidence type="ECO:0000313" key="10">
    <source>
        <dbReference type="Proteomes" id="UP000887116"/>
    </source>
</evidence>
<dbReference type="InterPro" id="IPR000917">
    <property type="entry name" value="Sulfatase_N"/>
</dbReference>
<dbReference type="Gene3D" id="3.30.1120.10">
    <property type="match status" value="1"/>
</dbReference>
<feature type="chain" id="PRO_5036453257" evidence="7">
    <location>
        <begin position="21"/>
        <end position="572"/>
    </location>
</feature>
<evidence type="ECO:0000256" key="1">
    <source>
        <dbReference type="ARBA" id="ARBA00001913"/>
    </source>
</evidence>
<comment type="caution">
    <text evidence="9">The sequence shown here is derived from an EMBL/GenBank/DDBJ whole genome shotgun (WGS) entry which is preliminary data.</text>
</comment>
<dbReference type="PANTHER" id="PTHR10342:SF273">
    <property type="entry name" value="RE14504P"/>
    <property type="match status" value="1"/>
</dbReference>
<feature type="domain" description="Sulfatase N-terminal" evidence="8">
    <location>
        <begin position="22"/>
        <end position="124"/>
    </location>
</feature>
<comment type="similarity">
    <text evidence="2">Belongs to the sulfatase family.</text>
</comment>
<dbReference type="GO" id="GO:0046872">
    <property type="term" value="F:metal ion binding"/>
    <property type="evidence" value="ECO:0007669"/>
    <property type="project" value="UniProtKB-KW"/>
</dbReference>
<dbReference type="OrthoDB" id="103349at2759"/>
<dbReference type="Gene3D" id="3.40.720.10">
    <property type="entry name" value="Alkaline Phosphatase, subunit A"/>
    <property type="match status" value="2"/>
</dbReference>
<evidence type="ECO:0000256" key="4">
    <source>
        <dbReference type="ARBA" id="ARBA00022801"/>
    </source>
</evidence>
<keyword evidence="7" id="KW-0732">Signal</keyword>
<dbReference type="GO" id="GO:0008484">
    <property type="term" value="F:sulfuric ester hydrolase activity"/>
    <property type="evidence" value="ECO:0007669"/>
    <property type="project" value="InterPro"/>
</dbReference>
<comment type="cofactor">
    <cofactor evidence="1">
        <name>Ca(2+)</name>
        <dbReference type="ChEBI" id="CHEBI:29108"/>
    </cofactor>
</comment>
<evidence type="ECO:0000256" key="7">
    <source>
        <dbReference type="SAM" id="SignalP"/>
    </source>
</evidence>
<keyword evidence="5" id="KW-0106">Calcium</keyword>
<evidence type="ECO:0000256" key="5">
    <source>
        <dbReference type="ARBA" id="ARBA00022837"/>
    </source>
</evidence>
<evidence type="ECO:0000313" key="9">
    <source>
        <dbReference type="EMBL" id="GFR04763.1"/>
    </source>
</evidence>
<dbReference type="PROSITE" id="PS00149">
    <property type="entry name" value="SULFATASE_2"/>
    <property type="match status" value="1"/>
</dbReference>
<dbReference type="InterPro" id="IPR047115">
    <property type="entry name" value="ARSB"/>
</dbReference>
<protein>
    <submittedName>
        <fullName evidence="9">Arylsulfatase J</fullName>
    </submittedName>
</protein>
<name>A0A8X6J0H9_TRICU</name>
<dbReference type="PROSITE" id="PS00523">
    <property type="entry name" value="SULFATASE_1"/>
    <property type="match status" value="1"/>
</dbReference>
<dbReference type="EMBL" id="BMAO01005920">
    <property type="protein sequence ID" value="GFR04763.1"/>
    <property type="molecule type" value="Genomic_DNA"/>
</dbReference>
<gene>
    <name evidence="9" type="primary">ARSJ</name>
    <name evidence="9" type="ORF">TNCT_626413</name>
</gene>
<accession>A0A8X6J0H9</accession>
<dbReference type="SUPFAM" id="SSF53649">
    <property type="entry name" value="Alkaline phosphatase-like"/>
    <property type="match status" value="2"/>
</dbReference>
<feature type="domain" description="Sulfatase N-terminal" evidence="8">
    <location>
        <begin position="140"/>
        <end position="396"/>
    </location>
</feature>
<dbReference type="PANTHER" id="PTHR10342">
    <property type="entry name" value="ARYLSULFATASE"/>
    <property type="match status" value="1"/>
</dbReference>
<keyword evidence="10" id="KW-1185">Reference proteome</keyword>